<sequence>MLDLIKFFPEDEITVGILLDGEYERFNLNLRDWAKKDYIAQWKHAAKYSLKNREVSAFIKNYENAQRHVKVIGIYTIIPEEDTIHKNDLISEDGKDFFITESFVFITENEKTFITNKSFKKIKKAYGRTFPIFYFDKNRIDKFYLYLSDRVEGVSSWKITEKDLESILNL</sequence>
<reference evidence="1 2" key="1">
    <citation type="submission" date="2017-02" db="EMBL/GenBank/DDBJ databases">
        <title>Acinetobacter sp. ANC 4945, whole genome shotgun sequencing project.</title>
        <authorList>
            <person name="Radolfova-Krizova L."/>
            <person name="Al Atrouni A."/>
            <person name="Nemec A."/>
        </authorList>
    </citation>
    <scope>NUCLEOTIDE SEQUENCE [LARGE SCALE GENOMIC DNA]</scope>
    <source>
        <strain evidence="1 2">ANC 4945</strain>
    </source>
</reference>
<dbReference type="Proteomes" id="UP000191160">
    <property type="component" value="Unassembled WGS sequence"/>
</dbReference>
<keyword evidence="2" id="KW-1185">Reference proteome</keyword>
<organism evidence="1 2">
    <name type="scientific">Acinetobacter amyesii</name>
    <dbReference type="NCBI Taxonomy" id="2942470"/>
    <lineage>
        <taxon>Bacteria</taxon>
        <taxon>Pseudomonadati</taxon>
        <taxon>Pseudomonadota</taxon>
        <taxon>Gammaproteobacteria</taxon>
        <taxon>Moraxellales</taxon>
        <taxon>Moraxellaceae</taxon>
        <taxon>Acinetobacter</taxon>
    </lineage>
</organism>
<dbReference type="InterPro" id="IPR053755">
    <property type="entry name" value="CDI_immunity_sf"/>
</dbReference>
<gene>
    <name evidence="1" type="ORF">B1202_15845</name>
</gene>
<accession>A0A1T1GQ19</accession>
<dbReference type="AlphaFoldDB" id="A0A1T1GQ19"/>
<evidence type="ECO:0000313" key="1">
    <source>
        <dbReference type="EMBL" id="OOV79630.1"/>
    </source>
</evidence>
<dbReference type="RefSeq" id="WP_078191565.1">
    <property type="nucleotide sequence ID" value="NZ_JAMCOZ010000011.1"/>
</dbReference>
<proteinExistence type="predicted"/>
<dbReference type="EMBL" id="MVKX01000013">
    <property type="protein sequence ID" value="OOV79630.1"/>
    <property type="molecule type" value="Genomic_DNA"/>
</dbReference>
<name>A0A1T1GQ19_9GAMM</name>
<dbReference type="Gene3D" id="3.30.2450.20">
    <property type="match status" value="1"/>
</dbReference>
<comment type="caution">
    <text evidence="1">The sequence shown here is derived from an EMBL/GenBank/DDBJ whole genome shotgun (WGS) entry which is preliminary data.</text>
</comment>
<evidence type="ECO:0000313" key="2">
    <source>
        <dbReference type="Proteomes" id="UP000191160"/>
    </source>
</evidence>
<protein>
    <submittedName>
        <fullName evidence="1">Uncharacterized protein</fullName>
    </submittedName>
</protein>